<proteinExistence type="predicted"/>
<reference evidence="1 2" key="1">
    <citation type="submission" date="2015-01" db="EMBL/GenBank/DDBJ databases">
        <title>Evolution of Trichinella species and genotypes.</title>
        <authorList>
            <person name="Korhonen P.K."/>
            <person name="Edoardo P."/>
            <person name="Giuseppe L.R."/>
            <person name="Gasser R.B."/>
        </authorList>
    </citation>
    <scope>NUCLEOTIDE SEQUENCE [LARGE SCALE GENOMIC DNA]</scope>
    <source>
        <strain evidence="1">ISS588</strain>
    </source>
</reference>
<dbReference type="EMBL" id="JYDS01001439">
    <property type="protein sequence ID" value="KRY98941.1"/>
    <property type="molecule type" value="Genomic_DNA"/>
</dbReference>
<keyword evidence="2" id="KW-1185">Reference proteome</keyword>
<evidence type="ECO:0000313" key="2">
    <source>
        <dbReference type="Proteomes" id="UP000054805"/>
    </source>
</evidence>
<dbReference type="Proteomes" id="UP000054805">
    <property type="component" value="Unassembled WGS sequence"/>
</dbReference>
<comment type="caution">
    <text evidence="1">The sequence shown here is derived from an EMBL/GenBank/DDBJ whole genome shotgun (WGS) entry which is preliminary data.</text>
</comment>
<feature type="non-terminal residue" evidence="1">
    <location>
        <position position="1"/>
    </location>
</feature>
<organism evidence="1 2">
    <name type="scientific">Trichinella pseudospiralis</name>
    <name type="common">Parasitic roundworm</name>
    <dbReference type="NCBI Taxonomy" id="6337"/>
    <lineage>
        <taxon>Eukaryota</taxon>
        <taxon>Metazoa</taxon>
        <taxon>Ecdysozoa</taxon>
        <taxon>Nematoda</taxon>
        <taxon>Enoplea</taxon>
        <taxon>Dorylaimia</taxon>
        <taxon>Trichinellida</taxon>
        <taxon>Trichinellidae</taxon>
        <taxon>Trichinella</taxon>
    </lineage>
</organism>
<dbReference type="AlphaFoldDB" id="A0A0V1GKV2"/>
<gene>
    <name evidence="1" type="ORF">T4B_5801</name>
</gene>
<evidence type="ECO:0000313" key="1">
    <source>
        <dbReference type="EMBL" id="KRY98941.1"/>
    </source>
</evidence>
<protein>
    <submittedName>
        <fullName evidence="1">Uncharacterized protein</fullName>
    </submittedName>
</protein>
<name>A0A0V1GKV2_TRIPS</name>
<sequence length="98" mass="11659">HCYRNGQWRKDEVKTRTVRSKSRTTRSRTVDEDIRYMRFPKGPNSVGSNRLLVSYVRWSVAFVGQIVVSIGTLEKTRFTEVERNKRPILRYFLAMMIM</sequence>
<accession>A0A0V1GKV2</accession>